<dbReference type="Gene3D" id="3.40.50.1820">
    <property type="entry name" value="alpha/beta hydrolase"/>
    <property type="match status" value="1"/>
</dbReference>
<dbReference type="InterPro" id="IPR029058">
    <property type="entry name" value="AB_hydrolase_fold"/>
</dbReference>
<organism evidence="7 8">
    <name type="scientific">Shewanella colwelliana</name>
    <name type="common">Alteromonas colwelliana</name>
    <dbReference type="NCBI Taxonomy" id="23"/>
    <lineage>
        <taxon>Bacteria</taxon>
        <taxon>Pseudomonadati</taxon>
        <taxon>Pseudomonadota</taxon>
        <taxon>Gammaproteobacteria</taxon>
        <taxon>Alteromonadales</taxon>
        <taxon>Shewanellaceae</taxon>
        <taxon>Shewanella</taxon>
    </lineage>
</organism>
<evidence type="ECO:0000256" key="4">
    <source>
        <dbReference type="ARBA" id="ARBA00022801"/>
    </source>
</evidence>
<comment type="pathway">
    <text evidence="5">Cofactor biosynthesis; biotin biosynthesis.</text>
</comment>
<dbReference type="PANTHER" id="PTHR43798:SF31">
    <property type="entry name" value="AB HYDROLASE SUPERFAMILY PROTEIN YCLE"/>
    <property type="match status" value="1"/>
</dbReference>
<evidence type="ECO:0000256" key="1">
    <source>
        <dbReference type="ARBA" id="ARBA00022487"/>
    </source>
</evidence>
<feature type="active site" evidence="5">
    <location>
        <position position="259"/>
    </location>
</feature>
<sequence length="282" mass="31424">MCTTCGSCRQRFHQDKFHLDKGILVTQQSLHIETIGQGRPIVMLHGWGVNSAVFNPLHDVMHNYQIHYVDLPGFGNSSAIEGDLDAWVDYIMAQVPSQAIWVGWSLGGLVATRAALRYPKQVAALATIASSPCFMARDDEGWPGIPPQVLGQFGDQLDRDLGKMVERFLAIQAMGSETAKQDIKQLRDLVMAKPLPDAIALKQGLTMLKDVDLRPQLDELTLPWFRVWGRLDGLVSRRVQPLMPTKAAFSDLVLPKASHAPFFSHKREFVTGMTDWLAALPR</sequence>
<dbReference type="EC" id="3.1.1.85" evidence="5"/>
<proteinExistence type="inferred from homology"/>
<comment type="caution">
    <text evidence="7">The sequence shown here is derived from an EMBL/GenBank/DDBJ whole genome shotgun (WGS) entry which is preliminary data.</text>
</comment>
<dbReference type="InterPro" id="IPR010076">
    <property type="entry name" value="BioH"/>
</dbReference>
<feature type="binding site" evidence="5">
    <location>
        <begin position="105"/>
        <end position="106"/>
    </location>
    <ligand>
        <name>substrate</name>
    </ligand>
</feature>
<comment type="subunit">
    <text evidence="5">Monomer.</text>
</comment>
<evidence type="ECO:0000259" key="6">
    <source>
        <dbReference type="Pfam" id="PF00561"/>
    </source>
</evidence>
<feature type="binding site" evidence="5">
    <location>
        <begin position="168"/>
        <end position="172"/>
    </location>
    <ligand>
        <name>substrate</name>
    </ligand>
</feature>
<feature type="binding site" evidence="5">
    <location>
        <position position="259"/>
    </location>
    <ligand>
        <name>substrate</name>
    </ligand>
</feature>
<dbReference type="NCBIfam" id="TIGR01738">
    <property type="entry name" value="bioH"/>
    <property type="match status" value="1"/>
</dbReference>
<feature type="domain" description="AB hydrolase-1" evidence="6">
    <location>
        <begin position="40"/>
        <end position="265"/>
    </location>
</feature>
<evidence type="ECO:0000256" key="5">
    <source>
        <dbReference type="HAMAP-Rule" id="MF_01260"/>
    </source>
</evidence>
<evidence type="ECO:0000313" key="8">
    <source>
        <dbReference type="Proteomes" id="UP000773469"/>
    </source>
</evidence>
<accession>A0ABQ4P4A2</accession>
<dbReference type="Pfam" id="PF00561">
    <property type="entry name" value="Abhydrolase_1"/>
    <property type="match status" value="1"/>
</dbReference>
<dbReference type="EMBL" id="BPEU01000018">
    <property type="protein sequence ID" value="GIU42353.1"/>
    <property type="molecule type" value="Genomic_DNA"/>
</dbReference>
<dbReference type="InterPro" id="IPR000073">
    <property type="entry name" value="AB_hydrolase_1"/>
</dbReference>
<protein>
    <recommendedName>
        <fullName evidence="5">Pimeloyl-[acyl-carrier protein] methyl ester esterase</fullName>
        <ecNumber evidence="5">3.1.1.85</ecNumber>
    </recommendedName>
    <alternativeName>
        <fullName evidence="5">Biotin synthesis protein BioH</fullName>
    </alternativeName>
    <alternativeName>
        <fullName evidence="5">Carboxylesterase BioH</fullName>
    </alternativeName>
</protein>
<evidence type="ECO:0000313" key="7">
    <source>
        <dbReference type="EMBL" id="GIU42353.1"/>
    </source>
</evidence>
<evidence type="ECO:0000256" key="2">
    <source>
        <dbReference type="ARBA" id="ARBA00022490"/>
    </source>
</evidence>
<reference evidence="7 8" key="1">
    <citation type="submission" date="2021-05" db="EMBL/GenBank/DDBJ databases">
        <title>Molecular characterization for Shewanella algae harboring chromosomal blaOXA-55-like strains isolated from clinical and environment sample.</title>
        <authorList>
            <person name="Ohama Y."/>
            <person name="Aoki K."/>
            <person name="Harada S."/>
            <person name="Moriya K."/>
            <person name="Ishii Y."/>
            <person name="Tateda K."/>
        </authorList>
    </citation>
    <scope>NUCLEOTIDE SEQUENCE [LARGE SCALE GENOMIC DNA]</scope>
    <source>
        <strain evidence="7 8">MBTL60-118</strain>
    </source>
</reference>
<feature type="active site" evidence="5">
    <location>
        <position position="232"/>
    </location>
</feature>
<name>A0ABQ4P4A2_SHECO</name>
<keyword evidence="2 5" id="KW-0963">Cytoplasm</keyword>
<dbReference type="SUPFAM" id="SSF53474">
    <property type="entry name" value="alpha/beta-Hydrolases"/>
    <property type="match status" value="1"/>
</dbReference>
<comment type="function">
    <text evidence="5">The physiological role of BioH is to remove the methyl group introduced by BioC when the pimeloyl moiety is complete. It allows to synthesize pimeloyl-ACP via the fatty acid synthetic pathway through the hydrolysis of the ester bonds of pimeloyl-ACP esters.</text>
</comment>
<dbReference type="PANTHER" id="PTHR43798">
    <property type="entry name" value="MONOACYLGLYCEROL LIPASE"/>
    <property type="match status" value="1"/>
</dbReference>
<keyword evidence="8" id="KW-1185">Reference proteome</keyword>
<dbReference type="InterPro" id="IPR050266">
    <property type="entry name" value="AB_hydrolase_sf"/>
</dbReference>
<evidence type="ECO:0000256" key="3">
    <source>
        <dbReference type="ARBA" id="ARBA00022756"/>
    </source>
</evidence>
<feature type="active site" description="Nucleophile" evidence="5">
    <location>
        <position position="105"/>
    </location>
</feature>
<keyword evidence="1 5" id="KW-0719">Serine esterase</keyword>
<dbReference type="HAMAP" id="MF_01260">
    <property type="entry name" value="Carboxylester"/>
    <property type="match status" value="1"/>
</dbReference>
<gene>
    <name evidence="5 7" type="primary">bioH</name>
    <name evidence="7" type="ORF">TUM3794_25470</name>
</gene>
<feature type="binding site" evidence="5">
    <location>
        <position position="47"/>
    </location>
    <ligand>
        <name>substrate</name>
    </ligand>
</feature>
<comment type="subcellular location">
    <subcellularLocation>
        <location evidence="5">Cytoplasm</location>
    </subcellularLocation>
</comment>
<keyword evidence="3 5" id="KW-0093">Biotin biosynthesis</keyword>
<dbReference type="Proteomes" id="UP000773469">
    <property type="component" value="Unassembled WGS sequence"/>
</dbReference>
<comment type="catalytic activity">
    <reaction evidence="5">
        <text>6-carboxyhexanoyl-[ACP] methyl ester + H2O = 6-carboxyhexanoyl-[ACP] + methanol + H(+)</text>
        <dbReference type="Rhea" id="RHEA:42700"/>
        <dbReference type="Rhea" id="RHEA-COMP:9955"/>
        <dbReference type="Rhea" id="RHEA-COMP:10186"/>
        <dbReference type="ChEBI" id="CHEBI:15377"/>
        <dbReference type="ChEBI" id="CHEBI:15378"/>
        <dbReference type="ChEBI" id="CHEBI:17790"/>
        <dbReference type="ChEBI" id="CHEBI:78846"/>
        <dbReference type="ChEBI" id="CHEBI:82735"/>
        <dbReference type="EC" id="3.1.1.85"/>
    </reaction>
</comment>
<keyword evidence="4 5" id="KW-0378">Hydrolase</keyword>
<comment type="similarity">
    <text evidence="5">Belongs to the AB hydrolase superfamily. Carboxylesterase BioH family.</text>
</comment>